<organism evidence="3 4">
    <name type="scientific">Cystobacter ferrugineus</name>
    <dbReference type="NCBI Taxonomy" id="83449"/>
    <lineage>
        <taxon>Bacteria</taxon>
        <taxon>Pseudomonadati</taxon>
        <taxon>Myxococcota</taxon>
        <taxon>Myxococcia</taxon>
        <taxon>Myxococcales</taxon>
        <taxon>Cystobacterineae</taxon>
        <taxon>Archangiaceae</taxon>
        <taxon>Cystobacter</taxon>
    </lineage>
</organism>
<evidence type="ECO:0000313" key="4">
    <source>
        <dbReference type="Proteomes" id="UP000182229"/>
    </source>
</evidence>
<comment type="caution">
    <text evidence="3">The sequence shown here is derived from an EMBL/GenBank/DDBJ whole genome shotgun (WGS) entry which is preliminary data.</text>
</comment>
<keyword evidence="1" id="KW-1133">Transmembrane helix</keyword>
<dbReference type="STRING" id="83449.BON30_12880"/>
<feature type="transmembrane region" description="Helical" evidence="1">
    <location>
        <begin position="6"/>
        <end position="29"/>
    </location>
</feature>
<name>A0A1L9BCL7_9BACT</name>
<keyword evidence="1" id="KW-0472">Membrane</keyword>
<feature type="transmembrane region" description="Helical" evidence="1">
    <location>
        <begin position="224"/>
        <end position="247"/>
    </location>
</feature>
<dbReference type="EMBL" id="MPIN01000003">
    <property type="protein sequence ID" value="OJH39968.1"/>
    <property type="molecule type" value="Genomic_DNA"/>
</dbReference>
<feature type="transmembrane region" description="Helical" evidence="1">
    <location>
        <begin position="429"/>
        <end position="446"/>
    </location>
</feature>
<feature type="transmembrane region" description="Helical" evidence="1">
    <location>
        <begin position="481"/>
        <end position="500"/>
    </location>
</feature>
<reference evidence="3 4" key="2">
    <citation type="submission" date="2016-12" db="EMBL/GenBank/DDBJ databases">
        <title>Draft Genome Sequence of Cystobacter ferrugineus Strain Cbfe23.</title>
        <authorList>
            <person name="Akbar S."/>
            <person name="Dowd S.E."/>
            <person name="Stevens D.C."/>
        </authorList>
    </citation>
    <scope>NUCLEOTIDE SEQUENCE [LARGE SCALE GENOMIC DNA]</scope>
    <source>
        <strain evidence="3 4">Cbfe23</strain>
    </source>
</reference>
<reference evidence="4" key="1">
    <citation type="submission" date="2016-11" db="EMBL/GenBank/DDBJ databases">
        <authorList>
            <person name="Shukria A."/>
            <person name="Stevens D.C."/>
        </authorList>
    </citation>
    <scope>NUCLEOTIDE SEQUENCE [LARGE SCALE GENOMIC DNA]</scope>
    <source>
        <strain evidence="4">Cbfe23</strain>
    </source>
</reference>
<sequence>MFSSLALILCSWLVAAGGFVGLGALTWRLMGGQWPEVNGRAPLFFTGWATALAFLQLWHFARPVDVLATMCLAGGGALGLGLWFRSGKVRLRRPGPGDFVHFGFVTVASVLTANLALSNATHADMGAYFVSSLRWAQEYRLPPGLGNFSFLLALNQSYFLYVAALDVGPLHAHGHHLANGLLGLGLMWRIARGLVRHVLAAEAPGFAQTAGALMLPAVFESTRTLNVAGPIADLSVFLVGCQLVLLWSELWESRERRDSERRTLLRALVFIGAAGIAMKSSLLCVAVPLGLAAVLGNVPWSRAQWRTSALESGKQWAIGLVVLLPWMLRGVVLSGYPLFPSPLLSLPVAWRMAPEKVQEIESYIKAFARNPNRPPEEVLSNWDWLWPWASQLWLFNWEFLLPVGLTVLSLPFALLRWRGGGRFDGTRERLVLFAPLLVGLLLWFHLAPDIRFAGALMWGVAAFCVAMALRTGKRITLPERTAVALASTALLAGALVLHPVPPWIARDGFEPLAESDTRTRVTRHGLEVKVPNGPRCFEALCTPQFDERLRLRVPGDWASGFVVE</sequence>
<keyword evidence="1" id="KW-0812">Transmembrane</keyword>
<dbReference type="Proteomes" id="UP000182229">
    <property type="component" value="Unassembled WGS sequence"/>
</dbReference>
<dbReference type="AlphaFoldDB" id="A0A1L9BCL7"/>
<evidence type="ECO:0000313" key="3">
    <source>
        <dbReference type="EMBL" id="OJH39968.1"/>
    </source>
</evidence>
<feature type="domain" description="DUF8201" evidence="2">
    <location>
        <begin position="7"/>
        <end position="457"/>
    </location>
</feature>
<evidence type="ECO:0000256" key="1">
    <source>
        <dbReference type="SAM" id="Phobius"/>
    </source>
</evidence>
<proteinExistence type="predicted"/>
<dbReference type="OrthoDB" id="344987at2"/>
<feature type="transmembrane region" description="Helical" evidence="1">
    <location>
        <begin position="452"/>
        <end position="469"/>
    </location>
</feature>
<dbReference type="Pfam" id="PF26626">
    <property type="entry name" value="DUF8201"/>
    <property type="match status" value="1"/>
</dbReference>
<feature type="transmembrane region" description="Helical" evidence="1">
    <location>
        <begin position="316"/>
        <end position="339"/>
    </location>
</feature>
<feature type="transmembrane region" description="Helical" evidence="1">
    <location>
        <begin position="267"/>
        <end position="295"/>
    </location>
</feature>
<dbReference type="RefSeq" id="WP_071898601.1">
    <property type="nucleotide sequence ID" value="NZ_MPIN01000003.1"/>
</dbReference>
<feature type="transmembrane region" description="Helical" evidence="1">
    <location>
        <begin position="41"/>
        <end position="60"/>
    </location>
</feature>
<feature type="transmembrane region" description="Helical" evidence="1">
    <location>
        <begin position="399"/>
        <end position="417"/>
    </location>
</feature>
<dbReference type="InterPro" id="IPR058065">
    <property type="entry name" value="LIC_10190-like"/>
</dbReference>
<feature type="transmembrane region" description="Helical" evidence="1">
    <location>
        <begin position="66"/>
        <end position="84"/>
    </location>
</feature>
<evidence type="ECO:0000259" key="2">
    <source>
        <dbReference type="Pfam" id="PF26626"/>
    </source>
</evidence>
<keyword evidence="4" id="KW-1185">Reference proteome</keyword>
<gene>
    <name evidence="3" type="ORF">BON30_12880</name>
</gene>
<protein>
    <recommendedName>
        <fullName evidence="2">DUF8201 domain-containing protein</fullName>
    </recommendedName>
</protein>
<accession>A0A1L9BCL7</accession>
<dbReference type="NCBIfam" id="NF047510">
    <property type="entry name" value="LIC_10190_fam"/>
    <property type="match status" value="1"/>
</dbReference>
<dbReference type="InterPro" id="IPR058514">
    <property type="entry name" value="DUF8201"/>
</dbReference>